<dbReference type="EMBL" id="BAABBN010000007">
    <property type="protein sequence ID" value="GAA3926538.1"/>
    <property type="molecule type" value="Genomic_DNA"/>
</dbReference>
<dbReference type="Pfam" id="PF00534">
    <property type="entry name" value="Glycos_transf_1"/>
    <property type="match status" value="1"/>
</dbReference>
<dbReference type="PANTHER" id="PTHR12526">
    <property type="entry name" value="GLYCOSYLTRANSFERASE"/>
    <property type="match status" value="1"/>
</dbReference>
<dbReference type="InterPro" id="IPR028098">
    <property type="entry name" value="Glyco_trans_4-like_N"/>
</dbReference>
<dbReference type="PANTHER" id="PTHR12526:SF630">
    <property type="entry name" value="GLYCOSYLTRANSFERASE"/>
    <property type="match status" value="1"/>
</dbReference>
<dbReference type="Gene3D" id="3.40.50.2000">
    <property type="entry name" value="Glycogen Phosphorylase B"/>
    <property type="match status" value="2"/>
</dbReference>
<evidence type="ECO:0000313" key="3">
    <source>
        <dbReference type="EMBL" id="GAA3926538.1"/>
    </source>
</evidence>
<sequence>MKVMQIMGGSGEGGLEKHVVELSNEMSKHCDVVVVAHEKYKDRFVDDVEFVPLDLSKSRRSLSLLYKLLKIVQSHKPDIVHAQANKAGLMVASIRRFLPCKTAVTIHNLKKNLNFTKYFDLSIGVSKGVSQQLTGDNRITTIYNGINKPDVTGNQLHLPDFSDSELPLILAVGRLVPAKGFDVLLEAWLGVEANLLIAGEGPDRAELETLIERSDHLQKHVKLLGNRSDISKLIERAELVVISSRREGFSYVFSETLLSRTPVISTDVPIPNEILPSEYICPVECSDSLQKMINQTLSCRDQLQERFQPIFDYADGHLQIDNMVQSSLSEYRTVLGLGS</sequence>
<dbReference type="Pfam" id="PF13439">
    <property type="entry name" value="Glyco_transf_4"/>
    <property type="match status" value="1"/>
</dbReference>
<name>A0ABP7MN05_9GAMM</name>
<evidence type="ECO:0000259" key="2">
    <source>
        <dbReference type="Pfam" id="PF13439"/>
    </source>
</evidence>
<organism evidence="3 4">
    <name type="scientific">Litoribacillus peritrichatus</name>
    <dbReference type="NCBI Taxonomy" id="718191"/>
    <lineage>
        <taxon>Bacteria</taxon>
        <taxon>Pseudomonadati</taxon>
        <taxon>Pseudomonadota</taxon>
        <taxon>Gammaproteobacteria</taxon>
        <taxon>Oceanospirillales</taxon>
        <taxon>Oceanospirillaceae</taxon>
        <taxon>Litoribacillus</taxon>
    </lineage>
</organism>
<evidence type="ECO:0000313" key="4">
    <source>
        <dbReference type="Proteomes" id="UP001501565"/>
    </source>
</evidence>
<keyword evidence="4" id="KW-1185">Reference proteome</keyword>
<comment type="caution">
    <text evidence="3">The sequence shown here is derived from an EMBL/GenBank/DDBJ whole genome shotgun (WGS) entry which is preliminary data.</text>
</comment>
<reference evidence="4" key="1">
    <citation type="journal article" date="2019" name="Int. J. Syst. Evol. Microbiol.">
        <title>The Global Catalogue of Microorganisms (GCM) 10K type strain sequencing project: providing services to taxonomists for standard genome sequencing and annotation.</title>
        <authorList>
            <consortium name="The Broad Institute Genomics Platform"/>
            <consortium name="The Broad Institute Genome Sequencing Center for Infectious Disease"/>
            <person name="Wu L."/>
            <person name="Ma J."/>
        </authorList>
    </citation>
    <scope>NUCLEOTIDE SEQUENCE [LARGE SCALE GENOMIC DNA]</scope>
    <source>
        <strain evidence="4">JCM 17551</strain>
    </source>
</reference>
<feature type="domain" description="Glycosyltransferase subfamily 4-like N-terminal" evidence="2">
    <location>
        <begin position="13"/>
        <end position="147"/>
    </location>
</feature>
<dbReference type="Proteomes" id="UP001501565">
    <property type="component" value="Unassembled WGS sequence"/>
</dbReference>
<dbReference type="CDD" id="cd03811">
    <property type="entry name" value="GT4_GT28_WabH-like"/>
    <property type="match status" value="1"/>
</dbReference>
<protein>
    <submittedName>
        <fullName evidence="3">Glycosyltransferase family 4 protein</fullName>
    </submittedName>
</protein>
<accession>A0ABP7MN05</accession>
<dbReference type="InterPro" id="IPR001296">
    <property type="entry name" value="Glyco_trans_1"/>
</dbReference>
<evidence type="ECO:0000259" key="1">
    <source>
        <dbReference type="Pfam" id="PF00534"/>
    </source>
</evidence>
<dbReference type="SUPFAM" id="SSF53756">
    <property type="entry name" value="UDP-Glycosyltransferase/glycogen phosphorylase"/>
    <property type="match status" value="1"/>
</dbReference>
<dbReference type="RefSeq" id="WP_344798703.1">
    <property type="nucleotide sequence ID" value="NZ_BAABBN010000007.1"/>
</dbReference>
<proteinExistence type="predicted"/>
<gene>
    <name evidence="3" type="ORF">GCM10022277_23280</name>
</gene>
<feature type="domain" description="Glycosyl transferase family 1" evidence="1">
    <location>
        <begin position="163"/>
        <end position="307"/>
    </location>
</feature>